<evidence type="ECO:0000313" key="4">
    <source>
        <dbReference type="Proteomes" id="UP000000483"/>
    </source>
</evidence>
<dbReference type="OrthoDB" id="53254at2"/>
<proteinExistence type="predicted"/>
<dbReference type="eggNOG" id="COG1520">
    <property type="taxonomic scope" value="Bacteria"/>
</dbReference>
<dbReference type="HOGENOM" id="CLU_1203225_0_0_7"/>
<keyword evidence="1" id="KW-0812">Transmembrane</keyword>
<keyword evidence="1" id="KW-0472">Membrane</keyword>
<dbReference type="STRING" id="880072.Desac_2568"/>
<reference evidence="4" key="2">
    <citation type="submission" date="2011-03" db="EMBL/GenBank/DDBJ databases">
        <title>The complete genome of Desulfobacca acetoxidans DSM 11109.</title>
        <authorList>
            <consortium name="US DOE Joint Genome Institute (JGI-PGF)"/>
            <person name="Lucas S."/>
            <person name="Copeland A."/>
            <person name="Lapidus A."/>
            <person name="Bruce D."/>
            <person name="Goodwin L."/>
            <person name="Pitluck S."/>
            <person name="Peters L."/>
            <person name="Kyrpides N."/>
            <person name="Mavromatis K."/>
            <person name="Ivanova N."/>
            <person name="Ovchinnikova G."/>
            <person name="Teshima H."/>
            <person name="Detter J.C."/>
            <person name="Han C."/>
            <person name="Land M."/>
            <person name="Hauser L."/>
            <person name="Markowitz V."/>
            <person name="Cheng J.-F."/>
            <person name="Hugenholtz P."/>
            <person name="Woyke T."/>
            <person name="Wu D."/>
            <person name="Spring S."/>
            <person name="Schueler E."/>
            <person name="Brambilla E."/>
            <person name="Klenk H.-P."/>
            <person name="Eisen J.A."/>
        </authorList>
    </citation>
    <scope>NUCLEOTIDE SEQUENCE [LARGE SCALE GENOMIC DNA]</scope>
    <source>
        <strain evidence="4">ATCC 700848 / DSM 11109 / ASRB2</strain>
    </source>
</reference>
<evidence type="ECO:0008006" key="5">
    <source>
        <dbReference type="Google" id="ProtNLM"/>
    </source>
</evidence>
<keyword evidence="1" id="KW-1133">Transmembrane helix</keyword>
<keyword evidence="2" id="KW-0732">Signal</keyword>
<name>F2NII4_DESAR</name>
<dbReference type="RefSeq" id="WP_013707495.1">
    <property type="nucleotide sequence ID" value="NC_015388.1"/>
</dbReference>
<feature type="transmembrane region" description="Helical" evidence="1">
    <location>
        <begin position="204"/>
        <end position="224"/>
    </location>
</feature>
<dbReference type="EMBL" id="CP002629">
    <property type="protein sequence ID" value="AEB10386.1"/>
    <property type="molecule type" value="Genomic_DNA"/>
</dbReference>
<organism evidence="3 4">
    <name type="scientific">Desulfobacca acetoxidans (strain ATCC 700848 / DSM 11109 / ASRB2)</name>
    <dbReference type="NCBI Taxonomy" id="880072"/>
    <lineage>
        <taxon>Bacteria</taxon>
        <taxon>Pseudomonadati</taxon>
        <taxon>Thermodesulfobacteriota</taxon>
        <taxon>Desulfobaccia</taxon>
        <taxon>Desulfobaccales</taxon>
        <taxon>Desulfobaccaceae</taxon>
        <taxon>Desulfobacca</taxon>
    </lineage>
</organism>
<dbReference type="AlphaFoldDB" id="F2NII4"/>
<reference evidence="3 4" key="1">
    <citation type="journal article" date="2011" name="Stand. Genomic Sci.">
        <title>Complete genome sequence of the acetate-degrading sulfate reducer Desulfobacca acetoxidans type strain (ASRB2).</title>
        <authorList>
            <person name="Goker M."/>
            <person name="Teshima H."/>
            <person name="Lapidus A."/>
            <person name="Nolan M."/>
            <person name="Lucas S."/>
            <person name="Hammon N."/>
            <person name="Deshpande S."/>
            <person name="Cheng J.F."/>
            <person name="Tapia R."/>
            <person name="Han C."/>
            <person name="Goodwin L."/>
            <person name="Pitluck S."/>
            <person name="Huntemann M."/>
            <person name="Liolios K."/>
            <person name="Ivanova N."/>
            <person name="Pagani I."/>
            <person name="Mavromatis K."/>
            <person name="Ovchinikova G."/>
            <person name="Pati A."/>
            <person name="Chen A."/>
            <person name="Palaniappan K."/>
            <person name="Land M."/>
            <person name="Hauser L."/>
            <person name="Brambilla E.M."/>
            <person name="Rohde M."/>
            <person name="Spring S."/>
            <person name="Detter J.C."/>
            <person name="Woyke T."/>
            <person name="Bristow J."/>
            <person name="Eisen J.A."/>
            <person name="Markowitz V."/>
            <person name="Hugenholtz P."/>
            <person name="Kyrpides N.C."/>
            <person name="Klenk H.P."/>
        </authorList>
    </citation>
    <scope>NUCLEOTIDE SEQUENCE [LARGE SCALE GENOMIC DNA]</scope>
    <source>
        <strain evidence="4">ATCC 700848 / DSM 11109 / ASRB2</strain>
    </source>
</reference>
<dbReference type="Proteomes" id="UP000000483">
    <property type="component" value="Chromosome"/>
</dbReference>
<feature type="signal peptide" evidence="2">
    <location>
        <begin position="1"/>
        <end position="28"/>
    </location>
</feature>
<feature type="chain" id="PRO_5003282664" description="PEP motif anchor domain protein" evidence="2">
    <location>
        <begin position="29"/>
        <end position="230"/>
    </location>
</feature>
<protein>
    <recommendedName>
        <fullName evidence="5">PEP motif anchor domain protein</fullName>
    </recommendedName>
</protein>
<dbReference type="KEGG" id="dao:Desac_2568"/>
<sequence length="230" mass="25042">MKRLNNRYVMLLALLVIWLGFTSPPANAVEVYFNDFEGTAPWAEWSAGGKATTPSGRHFLGTHATYGFGNETTILTLTGLPNHTQATVSFDLYIIQSWDGQNASYGTDFWSFQPQGGSEFKTTFGIANGPQSYPDPYPADHPARTGEKEHNALGYGFYGDSVYQLSFTFAHSGDLAVSFWAAGLQGITDESWGLDNVKVEVNAAAVPIPASLFLFGSGLLRLIGIRRKGQ</sequence>
<accession>F2NII4</accession>
<keyword evidence="4" id="KW-1185">Reference proteome</keyword>
<evidence type="ECO:0000313" key="3">
    <source>
        <dbReference type="EMBL" id="AEB10386.1"/>
    </source>
</evidence>
<gene>
    <name evidence="3" type="ordered locus">Desac_2568</name>
</gene>
<evidence type="ECO:0000256" key="1">
    <source>
        <dbReference type="SAM" id="Phobius"/>
    </source>
</evidence>
<evidence type="ECO:0000256" key="2">
    <source>
        <dbReference type="SAM" id="SignalP"/>
    </source>
</evidence>